<evidence type="ECO:0000313" key="2">
    <source>
        <dbReference type="EMBL" id="RVW10992.1"/>
    </source>
</evidence>
<dbReference type="PANTHER" id="PTHR11803:SF58">
    <property type="entry name" value="PROTEIN HMF1-RELATED"/>
    <property type="match status" value="1"/>
</dbReference>
<dbReference type="InterPro" id="IPR035959">
    <property type="entry name" value="RutC-like_sf"/>
</dbReference>
<dbReference type="GO" id="GO:0019239">
    <property type="term" value="F:deaminase activity"/>
    <property type="evidence" value="ECO:0007669"/>
    <property type="project" value="TreeGrafter"/>
</dbReference>
<proteinExistence type="inferred from homology"/>
<gene>
    <name evidence="2" type="ORF">EGT67_00520</name>
</gene>
<dbReference type="InterPro" id="IPR006175">
    <property type="entry name" value="YjgF/YER057c/UK114"/>
</dbReference>
<dbReference type="AlphaFoldDB" id="A0A3S3BGZ2"/>
<dbReference type="PANTHER" id="PTHR11803">
    <property type="entry name" value="2-IMINOBUTANOATE/2-IMINOPROPANOATE DEAMINASE RIDA"/>
    <property type="match status" value="1"/>
</dbReference>
<comment type="similarity">
    <text evidence="1">Belongs to the RutC family.</text>
</comment>
<dbReference type="Pfam" id="PF01042">
    <property type="entry name" value="Ribonuc_L-PSP"/>
    <property type="match status" value="1"/>
</dbReference>
<evidence type="ECO:0000256" key="1">
    <source>
        <dbReference type="ARBA" id="ARBA00010552"/>
    </source>
</evidence>
<reference evidence="2 3" key="1">
    <citation type="submission" date="2018-11" db="EMBL/GenBank/DDBJ databases">
        <title>Rhodococcus spongicola sp. nov. and Rhodococcus xishaensis sp. nov. from marine sponges.</title>
        <authorList>
            <person name="Li L."/>
            <person name="Lin H.W."/>
        </authorList>
    </citation>
    <scope>NUCLEOTIDE SEQUENCE [LARGE SCALE GENOMIC DNA]</scope>
    <source>
        <strain evidence="2 3">CCTCC AB2014297</strain>
    </source>
</reference>
<accession>A0A3S3BGZ2</accession>
<keyword evidence="3" id="KW-1185">Reference proteome</keyword>
<comment type="caution">
    <text evidence="2">The sequence shown here is derived from an EMBL/GenBank/DDBJ whole genome shotgun (WGS) entry which is preliminary data.</text>
</comment>
<dbReference type="GO" id="GO:0005829">
    <property type="term" value="C:cytosol"/>
    <property type="evidence" value="ECO:0007669"/>
    <property type="project" value="TreeGrafter"/>
</dbReference>
<protein>
    <submittedName>
        <fullName evidence="2">RidA family protein</fullName>
    </submittedName>
</protein>
<sequence length="134" mass="13963">MNNFNPPNVAPPMGKFSHVAVVPAGHRLAFVSGQVGADATGAIVPGGCRAQAARTFENLETVLDALGVGPDKIVKMLTVLVGEDSFREFALARDEVFARWYPDGVFPAHSAAVVAALAAPELAVEIEAVVAIPE</sequence>
<name>A0A3S3BGZ2_9NOCA</name>
<organism evidence="2 3">
    <name type="scientific">Prescottella agglutinans</name>
    <dbReference type="NCBI Taxonomy" id="1644129"/>
    <lineage>
        <taxon>Bacteria</taxon>
        <taxon>Bacillati</taxon>
        <taxon>Actinomycetota</taxon>
        <taxon>Actinomycetes</taxon>
        <taxon>Mycobacteriales</taxon>
        <taxon>Nocardiaceae</taxon>
        <taxon>Prescottella</taxon>
    </lineage>
</organism>
<evidence type="ECO:0000313" key="3">
    <source>
        <dbReference type="Proteomes" id="UP000286208"/>
    </source>
</evidence>
<dbReference type="RefSeq" id="WP_127914098.1">
    <property type="nucleotide sequence ID" value="NZ_RKLP01000001.1"/>
</dbReference>
<dbReference type="CDD" id="cd00448">
    <property type="entry name" value="YjgF_YER057c_UK114_family"/>
    <property type="match status" value="1"/>
</dbReference>
<dbReference type="Proteomes" id="UP000286208">
    <property type="component" value="Unassembled WGS sequence"/>
</dbReference>
<dbReference type="SUPFAM" id="SSF55298">
    <property type="entry name" value="YjgF-like"/>
    <property type="match status" value="1"/>
</dbReference>
<dbReference type="Gene3D" id="3.30.1330.40">
    <property type="entry name" value="RutC-like"/>
    <property type="match status" value="1"/>
</dbReference>
<dbReference type="EMBL" id="RKLP01000001">
    <property type="protein sequence ID" value="RVW10992.1"/>
    <property type="molecule type" value="Genomic_DNA"/>
</dbReference>
<dbReference type="OrthoDB" id="3212792at2"/>